<gene>
    <name evidence="1" type="ordered locus">Rcas_2759</name>
</gene>
<reference evidence="1 2" key="1">
    <citation type="submission" date="2007-08" db="EMBL/GenBank/DDBJ databases">
        <title>Complete sequence of Roseiflexus castenholzii DSM 13941.</title>
        <authorList>
            <consortium name="US DOE Joint Genome Institute"/>
            <person name="Copeland A."/>
            <person name="Lucas S."/>
            <person name="Lapidus A."/>
            <person name="Barry K."/>
            <person name="Glavina del Rio T."/>
            <person name="Dalin E."/>
            <person name="Tice H."/>
            <person name="Pitluck S."/>
            <person name="Thompson L.S."/>
            <person name="Brettin T."/>
            <person name="Bruce D."/>
            <person name="Detter J.C."/>
            <person name="Han C."/>
            <person name="Tapia R."/>
            <person name="Schmutz J."/>
            <person name="Larimer F."/>
            <person name="Land M."/>
            <person name="Hauser L."/>
            <person name="Kyrpides N."/>
            <person name="Mikhailova N."/>
            <person name="Bryant D.A."/>
            <person name="Hanada S."/>
            <person name="Tsukatani Y."/>
            <person name="Richardson P."/>
        </authorList>
    </citation>
    <scope>NUCLEOTIDE SEQUENCE [LARGE SCALE GENOMIC DNA]</scope>
    <source>
        <strain evidence="2">DSM 13941 / HLO8</strain>
    </source>
</reference>
<dbReference type="EMBL" id="CP000804">
    <property type="protein sequence ID" value="ABU58830.1"/>
    <property type="molecule type" value="Genomic_DNA"/>
</dbReference>
<evidence type="ECO:0000313" key="1">
    <source>
        <dbReference type="EMBL" id="ABU58830.1"/>
    </source>
</evidence>
<accession>A7NMQ9</accession>
<dbReference type="HOGENOM" id="CLU_2587510_0_0_0"/>
<protein>
    <submittedName>
        <fullName evidence="1">Uncharacterized protein</fullName>
    </submittedName>
</protein>
<dbReference type="AlphaFoldDB" id="A7NMQ9"/>
<organism evidence="1 2">
    <name type="scientific">Roseiflexus castenholzii (strain DSM 13941 / HLO8)</name>
    <dbReference type="NCBI Taxonomy" id="383372"/>
    <lineage>
        <taxon>Bacteria</taxon>
        <taxon>Bacillati</taxon>
        <taxon>Chloroflexota</taxon>
        <taxon>Chloroflexia</taxon>
        <taxon>Chloroflexales</taxon>
        <taxon>Roseiflexineae</taxon>
        <taxon>Roseiflexaceae</taxon>
        <taxon>Roseiflexus</taxon>
    </lineage>
</organism>
<dbReference type="KEGG" id="rca:Rcas_2759"/>
<evidence type="ECO:0000313" key="2">
    <source>
        <dbReference type="Proteomes" id="UP000000263"/>
    </source>
</evidence>
<proteinExistence type="predicted"/>
<name>A7NMQ9_ROSCS</name>
<sequence length="80" mass="8561">MIISGIIRAGRRKDASVSLKERKEGTMTNEELLALIEEGVENGRISPALAAFITAELLGVEAAETDYAEDRLLETVGVSA</sequence>
<dbReference type="Proteomes" id="UP000000263">
    <property type="component" value="Chromosome"/>
</dbReference>
<keyword evidence="2" id="KW-1185">Reference proteome</keyword>